<proteinExistence type="predicted"/>
<organism evidence="1">
    <name type="scientific">Sesamum radiatum</name>
    <name type="common">Black benniseed</name>
    <dbReference type="NCBI Taxonomy" id="300843"/>
    <lineage>
        <taxon>Eukaryota</taxon>
        <taxon>Viridiplantae</taxon>
        <taxon>Streptophyta</taxon>
        <taxon>Embryophyta</taxon>
        <taxon>Tracheophyta</taxon>
        <taxon>Spermatophyta</taxon>
        <taxon>Magnoliopsida</taxon>
        <taxon>eudicotyledons</taxon>
        <taxon>Gunneridae</taxon>
        <taxon>Pentapetalae</taxon>
        <taxon>asterids</taxon>
        <taxon>lamiids</taxon>
        <taxon>Lamiales</taxon>
        <taxon>Pedaliaceae</taxon>
        <taxon>Sesamum</taxon>
    </lineage>
</organism>
<dbReference type="AlphaFoldDB" id="A0AAW2RHE4"/>
<dbReference type="Gene3D" id="6.10.20.110">
    <property type="match status" value="1"/>
</dbReference>
<protein>
    <submittedName>
        <fullName evidence="1">Uncharacterized protein</fullName>
    </submittedName>
</protein>
<dbReference type="PANTHER" id="PTHR48475:SF2">
    <property type="entry name" value="RIBONUCLEASE H"/>
    <property type="match status" value="1"/>
</dbReference>
<evidence type="ECO:0000313" key="1">
    <source>
        <dbReference type="EMBL" id="KAL0378896.1"/>
    </source>
</evidence>
<sequence length="158" mass="18307">MDRCITRSTVVIQDYPRSTTGETPFNLVYGVDAVIPTEAGLETFRIQHYEPENNDHLMRASLDLIEELREDAQSLIERYKQRIITAYNRRVKKTEFQVGDLILRRIGATGPVGKLSPNLEGPYKINRVIKLGAYELEDTDGRKLFRPWNICNLKKYFT</sequence>
<reference evidence="1" key="2">
    <citation type="journal article" date="2024" name="Plant">
        <title>Genomic evolution and insights into agronomic trait innovations of Sesamum species.</title>
        <authorList>
            <person name="Miao H."/>
            <person name="Wang L."/>
            <person name="Qu L."/>
            <person name="Liu H."/>
            <person name="Sun Y."/>
            <person name="Le M."/>
            <person name="Wang Q."/>
            <person name="Wei S."/>
            <person name="Zheng Y."/>
            <person name="Lin W."/>
            <person name="Duan Y."/>
            <person name="Cao H."/>
            <person name="Xiong S."/>
            <person name="Wang X."/>
            <person name="Wei L."/>
            <person name="Li C."/>
            <person name="Ma Q."/>
            <person name="Ju M."/>
            <person name="Zhao R."/>
            <person name="Li G."/>
            <person name="Mu C."/>
            <person name="Tian Q."/>
            <person name="Mei H."/>
            <person name="Zhang T."/>
            <person name="Gao T."/>
            <person name="Zhang H."/>
        </authorList>
    </citation>
    <scope>NUCLEOTIDE SEQUENCE</scope>
    <source>
        <strain evidence="1">G02</strain>
    </source>
</reference>
<dbReference type="PANTHER" id="PTHR48475">
    <property type="entry name" value="RIBONUCLEASE H"/>
    <property type="match status" value="1"/>
</dbReference>
<reference evidence="1" key="1">
    <citation type="submission" date="2020-06" db="EMBL/GenBank/DDBJ databases">
        <authorList>
            <person name="Li T."/>
            <person name="Hu X."/>
            <person name="Zhang T."/>
            <person name="Song X."/>
            <person name="Zhang H."/>
            <person name="Dai N."/>
            <person name="Sheng W."/>
            <person name="Hou X."/>
            <person name="Wei L."/>
        </authorList>
    </citation>
    <scope>NUCLEOTIDE SEQUENCE</scope>
    <source>
        <strain evidence="1">G02</strain>
        <tissue evidence="1">Leaf</tissue>
    </source>
</reference>
<accession>A0AAW2RHE4</accession>
<dbReference type="EMBL" id="JACGWJ010000013">
    <property type="protein sequence ID" value="KAL0378896.1"/>
    <property type="molecule type" value="Genomic_DNA"/>
</dbReference>
<comment type="caution">
    <text evidence="1">The sequence shown here is derived from an EMBL/GenBank/DDBJ whole genome shotgun (WGS) entry which is preliminary data.</text>
</comment>
<gene>
    <name evidence="1" type="ORF">Sradi_3195100</name>
</gene>
<name>A0AAW2RHE4_SESRA</name>